<name>A3U9U3_CROAH</name>
<organism evidence="2 3">
    <name type="scientific">Croceibacter atlanticus (strain ATCC BAA-628 / JCM 21780 / CIP 108009 / IAM 15332 / KCTC 12090 / HTCC2559)</name>
    <dbReference type="NCBI Taxonomy" id="216432"/>
    <lineage>
        <taxon>Bacteria</taxon>
        <taxon>Pseudomonadati</taxon>
        <taxon>Bacteroidota</taxon>
        <taxon>Flavobacteriia</taxon>
        <taxon>Flavobacteriales</taxon>
        <taxon>Flavobacteriaceae</taxon>
        <taxon>Croceibacter</taxon>
    </lineage>
</organism>
<sequence>MKQFIYIFILLIAVTTNAQEFTNGGPLDFKISALETPIISFGVATPQNKFFISEVDLIDPVKPKEVNMLAVMTKSTNVKKREVDIKSFGSFGSQKRKSSVISVEARANELRPNSYNFGNTGVRNISYKDSRLPSYYGYYRTPYIGY</sequence>
<evidence type="ECO:0000256" key="1">
    <source>
        <dbReference type="SAM" id="SignalP"/>
    </source>
</evidence>
<dbReference type="AlphaFoldDB" id="A3U9U3"/>
<dbReference type="EMBL" id="CP002046">
    <property type="protein sequence ID" value="EAP86579.1"/>
    <property type="molecule type" value="Genomic_DNA"/>
</dbReference>
<accession>A3U9U3</accession>
<gene>
    <name evidence="2" type="ordered locus">CA2559_11103</name>
</gene>
<keyword evidence="1" id="KW-0732">Signal</keyword>
<dbReference type="HOGENOM" id="CLU_1774286_0_0_10"/>
<dbReference type="RefSeq" id="WP_013187960.1">
    <property type="nucleotide sequence ID" value="NC_014230.1"/>
</dbReference>
<proteinExistence type="predicted"/>
<reference evidence="2 3" key="1">
    <citation type="journal article" date="2010" name="J. Bacteriol.">
        <title>The complete genome sequence of Croceibacter atlanticus HTCC2559T.</title>
        <authorList>
            <person name="Oh H.M."/>
            <person name="Kang I."/>
            <person name="Ferriera S."/>
            <person name="Giovannoni S.J."/>
            <person name="Cho J.C."/>
        </authorList>
    </citation>
    <scope>NUCLEOTIDE SEQUENCE [LARGE SCALE GENOMIC DNA]</scope>
    <source>
        <strain evidence="3">ATCC BAA-628 / HTCC2559 / KCTC 12090</strain>
    </source>
</reference>
<feature type="chain" id="PRO_5002659106" evidence="1">
    <location>
        <begin position="19"/>
        <end position="146"/>
    </location>
</feature>
<evidence type="ECO:0000313" key="3">
    <source>
        <dbReference type="Proteomes" id="UP000002297"/>
    </source>
</evidence>
<keyword evidence="3" id="KW-1185">Reference proteome</keyword>
<dbReference type="STRING" id="216432.CA2559_11103"/>
<feature type="signal peptide" evidence="1">
    <location>
        <begin position="1"/>
        <end position="18"/>
    </location>
</feature>
<dbReference type="GeneID" id="89453949"/>
<protein>
    <submittedName>
        <fullName evidence="2">Uncharacterized protein</fullName>
    </submittedName>
</protein>
<dbReference type="Proteomes" id="UP000002297">
    <property type="component" value="Chromosome"/>
</dbReference>
<evidence type="ECO:0000313" key="2">
    <source>
        <dbReference type="EMBL" id="EAP86579.1"/>
    </source>
</evidence>
<dbReference type="KEGG" id="cat:CA2559_11103"/>